<protein>
    <submittedName>
        <fullName evidence="3">Uncharacterized protein LOC104752818 isoform X2</fullName>
    </submittedName>
</protein>
<evidence type="ECO:0000313" key="3">
    <source>
        <dbReference type="RefSeq" id="XP_019093158.1"/>
    </source>
</evidence>
<keyword evidence="2" id="KW-1185">Reference proteome</keyword>
<keyword evidence="1" id="KW-1133">Transmembrane helix</keyword>
<keyword evidence="1" id="KW-0472">Membrane</keyword>
<feature type="transmembrane region" description="Helical" evidence="1">
    <location>
        <begin position="56"/>
        <end position="74"/>
    </location>
</feature>
<proteinExistence type="predicted"/>
<sequence length="97" mass="11344">MDIEVENIPRKLEAKFEAMVVCCILGVGQLVAWNTILTISDYYYQVFRSIILPEFLLWFTNHLSLELYASWFSWGKRTKIERGLQSAILFSLSALFF</sequence>
<dbReference type="Proteomes" id="UP000694864">
    <property type="component" value="Chromosome 16"/>
</dbReference>
<keyword evidence="1" id="KW-0812">Transmembrane</keyword>
<name>A0ABM1R2C0_CAMSA</name>
<evidence type="ECO:0000313" key="2">
    <source>
        <dbReference type="Proteomes" id="UP000694864"/>
    </source>
</evidence>
<feature type="transmembrane region" description="Helical" evidence="1">
    <location>
        <begin position="16"/>
        <end position="36"/>
    </location>
</feature>
<reference evidence="3" key="2">
    <citation type="submission" date="2025-08" db="UniProtKB">
        <authorList>
            <consortium name="RefSeq"/>
        </authorList>
    </citation>
    <scope>IDENTIFICATION</scope>
    <source>
        <tissue evidence="3">Leaf</tissue>
    </source>
</reference>
<reference evidence="2" key="1">
    <citation type="journal article" date="2014" name="Nat. Commun.">
        <title>The emerging biofuel crop Camelina sativa retains a highly undifferentiated hexaploid genome structure.</title>
        <authorList>
            <person name="Kagale S."/>
            <person name="Koh C."/>
            <person name="Nixon J."/>
            <person name="Bollina V."/>
            <person name="Clarke W.E."/>
            <person name="Tuteja R."/>
            <person name="Spillane C."/>
            <person name="Robinson S.J."/>
            <person name="Links M.G."/>
            <person name="Clarke C."/>
            <person name="Higgins E.E."/>
            <person name="Huebert T."/>
            <person name="Sharpe A.G."/>
            <person name="Parkin I.A."/>
        </authorList>
    </citation>
    <scope>NUCLEOTIDE SEQUENCE [LARGE SCALE GENOMIC DNA]</scope>
    <source>
        <strain evidence="2">cv. DH55</strain>
    </source>
</reference>
<dbReference type="RefSeq" id="XP_019093158.1">
    <property type="nucleotide sequence ID" value="XM_019237613.1"/>
</dbReference>
<evidence type="ECO:0000256" key="1">
    <source>
        <dbReference type="SAM" id="Phobius"/>
    </source>
</evidence>
<accession>A0ABM1R2C0</accession>
<gene>
    <name evidence="3" type="primary">LOC104752818</name>
</gene>
<dbReference type="GeneID" id="104752818"/>
<organism evidence="2 3">
    <name type="scientific">Camelina sativa</name>
    <name type="common">False flax</name>
    <name type="synonym">Myagrum sativum</name>
    <dbReference type="NCBI Taxonomy" id="90675"/>
    <lineage>
        <taxon>Eukaryota</taxon>
        <taxon>Viridiplantae</taxon>
        <taxon>Streptophyta</taxon>
        <taxon>Embryophyta</taxon>
        <taxon>Tracheophyta</taxon>
        <taxon>Spermatophyta</taxon>
        <taxon>Magnoliopsida</taxon>
        <taxon>eudicotyledons</taxon>
        <taxon>Gunneridae</taxon>
        <taxon>Pentapetalae</taxon>
        <taxon>rosids</taxon>
        <taxon>malvids</taxon>
        <taxon>Brassicales</taxon>
        <taxon>Brassicaceae</taxon>
        <taxon>Camelineae</taxon>
        <taxon>Camelina</taxon>
    </lineage>
</organism>